<dbReference type="OrthoDB" id="3786351at2"/>
<evidence type="ECO:0008006" key="5">
    <source>
        <dbReference type="Google" id="ProtNLM"/>
    </source>
</evidence>
<reference evidence="3" key="1">
    <citation type="submission" date="2016-10" db="EMBL/GenBank/DDBJ databases">
        <title>Draft Genome Sequence of Nocardioides luteus Strain BAFB, an Alkane-Degrading Bacterium Isolated from JP-7 Polluted Soil.</title>
        <authorList>
            <person name="Brown L."/>
            <person name="Ruiz O.N."/>
            <person name="Gunasekera T."/>
        </authorList>
    </citation>
    <scope>NUCLEOTIDE SEQUENCE [LARGE SCALE GENOMIC DNA]</scope>
    <source>
        <strain evidence="3">BAFB</strain>
    </source>
</reference>
<sequence length="128" mass="13472">MIAYPHMRRSGARVGRHRRSAIAAALLTTLFSLTACGGGDGGSGGGDRPSVADIKGQISQSSGDQVTDEQAVCLAKTYYESDLSDEAVRLLVEAEDVSKISPEDLSEADQKASKALYDPLVKCLTPAE</sequence>
<feature type="region of interest" description="Disordered" evidence="1">
    <location>
        <begin position="38"/>
        <end position="63"/>
    </location>
</feature>
<gene>
    <name evidence="3" type="ORF">UG56_004265</name>
</gene>
<evidence type="ECO:0000256" key="2">
    <source>
        <dbReference type="SAM" id="SignalP"/>
    </source>
</evidence>
<evidence type="ECO:0000313" key="4">
    <source>
        <dbReference type="Proteomes" id="UP000033772"/>
    </source>
</evidence>
<organism evidence="3 4">
    <name type="scientific">Nocardioides luteus</name>
    <dbReference type="NCBI Taxonomy" id="1844"/>
    <lineage>
        <taxon>Bacteria</taxon>
        <taxon>Bacillati</taxon>
        <taxon>Actinomycetota</taxon>
        <taxon>Actinomycetes</taxon>
        <taxon>Propionibacteriales</taxon>
        <taxon>Nocardioidaceae</taxon>
        <taxon>Nocardioides</taxon>
    </lineage>
</organism>
<dbReference type="RefSeq" id="WP_045549694.1">
    <property type="nucleotide sequence ID" value="NZ_JZDQ02000005.1"/>
</dbReference>
<keyword evidence="4" id="KW-1185">Reference proteome</keyword>
<evidence type="ECO:0000313" key="3">
    <source>
        <dbReference type="EMBL" id="OIJ27928.1"/>
    </source>
</evidence>
<comment type="caution">
    <text evidence="3">The sequence shown here is derived from an EMBL/GenBank/DDBJ whole genome shotgun (WGS) entry which is preliminary data.</text>
</comment>
<feature type="chain" id="PRO_5038376483" description="Lipoprotein" evidence="2">
    <location>
        <begin position="36"/>
        <end position="128"/>
    </location>
</feature>
<dbReference type="STRING" id="1844.UG56_004265"/>
<dbReference type="AlphaFoldDB" id="A0A1J4NBA6"/>
<dbReference type="Proteomes" id="UP000033772">
    <property type="component" value="Unassembled WGS sequence"/>
</dbReference>
<keyword evidence="2" id="KW-0732">Signal</keyword>
<proteinExistence type="predicted"/>
<protein>
    <recommendedName>
        <fullName evidence="5">Lipoprotein</fullName>
    </recommendedName>
</protein>
<name>A0A1J4NBA6_9ACTN</name>
<evidence type="ECO:0000256" key="1">
    <source>
        <dbReference type="SAM" id="MobiDB-lite"/>
    </source>
</evidence>
<feature type="signal peptide" evidence="2">
    <location>
        <begin position="1"/>
        <end position="35"/>
    </location>
</feature>
<dbReference type="EMBL" id="JZDQ02000005">
    <property type="protein sequence ID" value="OIJ27928.1"/>
    <property type="molecule type" value="Genomic_DNA"/>
</dbReference>
<feature type="compositionally biased region" description="Gly residues" evidence="1">
    <location>
        <begin position="38"/>
        <end position="47"/>
    </location>
</feature>
<accession>A0A1J4NBA6</accession>